<evidence type="ECO:0000256" key="6">
    <source>
        <dbReference type="ARBA" id="ARBA00022840"/>
    </source>
</evidence>
<evidence type="ECO:0000256" key="10">
    <source>
        <dbReference type="ARBA" id="ARBA00048954"/>
    </source>
</evidence>
<dbReference type="InterPro" id="IPR007694">
    <property type="entry name" value="DNA_helicase_DnaB-like_C"/>
</dbReference>
<comment type="similarity">
    <text evidence="1">Belongs to the helicase family. DnaB subfamily.</text>
</comment>
<evidence type="ECO:0000256" key="9">
    <source>
        <dbReference type="ARBA" id="ARBA00044969"/>
    </source>
</evidence>
<evidence type="ECO:0000313" key="12">
    <source>
        <dbReference type="EMBL" id="BBM54395.1"/>
    </source>
</evidence>
<evidence type="ECO:0000256" key="2">
    <source>
        <dbReference type="ARBA" id="ARBA00022705"/>
    </source>
</evidence>
<keyword evidence="3" id="KW-0547">Nucleotide-binding</keyword>
<dbReference type="InterPro" id="IPR007693">
    <property type="entry name" value="DNA_helicase_DnaB-like_N"/>
</dbReference>
<dbReference type="InterPro" id="IPR027417">
    <property type="entry name" value="P-loop_NTPase"/>
</dbReference>
<keyword evidence="2" id="KW-0235">DNA replication</keyword>
<dbReference type="GO" id="GO:0003677">
    <property type="term" value="F:DNA binding"/>
    <property type="evidence" value="ECO:0007669"/>
    <property type="project" value="UniProtKB-KW"/>
</dbReference>
<dbReference type="GO" id="GO:0005524">
    <property type="term" value="F:ATP binding"/>
    <property type="evidence" value="ECO:0007669"/>
    <property type="project" value="UniProtKB-KW"/>
</dbReference>
<evidence type="ECO:0000259" key="11">
    <source>
        <dbReference type="PROSITE" id="PS51199"/>
    </source>
</evidence>
<dbReference type="EC" id="5.6.2.3" evidence="9"/>
<gene>
    <name evidence="12" type="ORF">JMUB3936_0679</name>
</gene>
<accession>A0A510KX40</accession>
<dbReference type="SUPFAM" id="SSF48024">
    <property type="entry name" value="N-terminal domain of DnaB helicase"/>
    <property type="match status" value="1"/>
</dbReference>
<keyword evidence="8" id="KW-0413">Isomerase</keyword>
<dbReference type="Gene3D" id="1.10.860.10">
    <property type="entry name" value="DNAb Helicase, Chain A"/>
    <property type="match status" value="1"/>
</dbReference>
<evidence type="ECO:0000256" key="8">
    <source>
        <dbReference type="ARBA" id="ARBA00023235"/>
    </source>
</evidence>
<dbReference type="PROSITE" id="PS51199">
    <property type="entry name" value="SF4_HELICASE"/>
    <property type="match status" value="1"/>
</dbReference>
<dbReference type="InterPro" id="IPR016136">
    <property type="entry name" value="DNA_helicase_N/primase_C"/>
</dbReference>
<evidence type="ECO:0000313" key="13">
    <source>
        <dbReference type="Proteomes" id="UP000321944"/>
    </source>
</evidence>
<reference evidence="12 13" key="1">
    <citation type="submission" date="2019-07" db="EMBL/GenBank/DDBJ databases">
        <title>Complete Genome Sequence of Leptotrichia wadei Strain JMUB3936.</title>
        <authorList>
            <person name="Watanabe S."/>
            <person name="Cui L."/>
        </authorList>
    </citation>
    <scope>NUCLEOTIDE SEQUENCE [LARGE SCALE GENOMIC DNA]</scope>
    <source>
        <strain evidence="12 13">JMUB3936</strain>
    </source>
</reference>
<evidence type="ECO:0000256" key="1">
    <source>
        <dbReference type="ARBA" id="ARBA00008428"/>
    </source>
</evidence>
<evidence type="ECO:0000256" key="3">
    <source>
        <dbReference type="ARBA" id="ARBA00022741"/>
    </source>
</evidence>
<dbReference type="RefSeq" id="WP_232054043.1">
    <property type="nucleotide sequence ID" value="NZ_AP019841.1"/>
</dbReference>
<dbReference type="GO" id="GO:0016787">
    <property type="term" value="F:hydrolase activity"/>
    <property type="evidence" value="ECO:0007669"/>
    <property type="project" value="UniProtKB-KW"/>
</dbReference>
<evidence type="ECO:0000256" key="7">
    <source>
        <dbReference type="ARBA" id="ARBA00023125"/>
    </source>
</evidence>
<dbReference type="Gene3D" id="3.40.50.300">
    <property type="entry name" value="P-loop containing nucleotide triphosphate hydrolases"/>
    <property type="match status" value="1"/>
</dbReference>
<keyword evidence="4" id="KW-0378">Hydrolase</keyword>
<dbReference type="InterPro" id="IPR036185">
    <property type="entry name" value="DNA_heli_DnaB-like_N_sf"/>
</dbReference>
<sequence length="319" mass="35129">MGLYDEDGKNSEPYSIEAEEALLGSVFINPNVMGDVVDIITAEDFYKSNYKLIFSEMINAYNSGKIIDVLLIIEALKKKELMDEVGDEEVIYDLTEVVPTAANAVNYAQIIKDKSVQRQLIAIGEKIVRMATRGYEETDAMLDKSESMIFKIAESKQKKEIVKLSELVQSKVKRLDDGSEAKGKITGISSGFSRYDSITSGFHGSDLIILAARPAMGKTAFALNLAINVARQGKGVLIYSLEMGNEQLFDRLVASESRVRLKGIKDGTLTSEELVTLGDGLGRLSEMPIYISDSASVTMLEIKANARRLKAEGKLDFIK</sequence>
<feature type="domain" description="SF4 helicase" evidence="11">
    <location>
        <begin position="181"/>
        <end position="319"/>
    </location>
</feature>
<protein>
    <recommendedName>
        <fullName evidence="9">DNA 5'-3' helicase</fullName>
        <ecNumber evidence="9">5.6.2.3</ecNumber>
    </recommendedName>
</protein>
<dbReference type="EMBL" id="AP019841">
    <property type="protein sequence ID" value="BBM54395.1"/>
    <property type="molecule type" value="Genomic_DNA"/>
</dbReference>
<dbReference type="PANTHER" id="PTHR30153">
    <property type="entry name" value="REPLICATIVE DNA HELICASE DNAB"/>
    <property type="match status" value="1"/>
</dbReference>
<dbReference type="PANTHER" id="PTHR30153:SF2">
    <property type="entry name" value="REPLICATIVE DNA HELICASE"/>
    <property type="match status" value="1"/>
</dbReference>
<dbReference type="GO" id="GO:0043139">
    <property type="term" value="F:5'-3' DNA helicase activity"/>
    <property type="evidence" value="ECO:0007669"/>
    <property type="project" value="UniProtKB-EC"/>
</dbReference>
<proteinExistence type="inferred from homology"/>
<dbReference type="Pfam" id="PF03796">
    <property type="entry name" value="DnaB_C"/>
    <property type="match status" value="1"/>
</dbReference>
<dbReference type="AlphaFoldDB" id="A0A510KX40"/>
<dbReference type="SUPFAM" id="SSF52540">
    <property type="entry name" value="P-loop containing nucleoside triphosphate hydrolases"/>
    <property type="match status" value="1"/>
</dbReference>
<keyword evidence="7" id="KW-0238">DNA-binding</keyword>
<evidence type="ECO:0000256" key="4">
    <source>
        <dbReference type="ARBA" id="ARBA00022801"/>
    </source>
</evidence>
<name>A0A510KX40_9FUSO</name>
<organism evidence="12 13">
    <name type="scientific">Leptotrichia wadei</name>
    <dbReference type="NCBI Taxonomy" id="157687"/>
    <lineage>
        <taxon>Bacteria</taxon>
        <taxon>Fusobacteriati</taxon>
        <taxon>Fusobacteriota</taxon>
        <taxon>Fusobacteriia</taxon>
        <taxon>Fusobacteriales</taxon>
        <taxon>Leptotrichiaceae</taxon>
        <taxon>Leptotrichia</taxon>
    </lineage>
</organism>
<dbReference type="GO" id="GO:0006260">
    <property type="term" value="P:DNA replication"/>
    <property type="evidence" value="ECO:0007669"/>
    <property type="project" value="UniProtKB-KW"/>
</dbReference>
<evidence type="ECO:0000256" key="5">
    <source>
        <dbReference type="ARBA" id="ARBA00022806"/>
    </source>
</evidence>
<dbReference type="Proteomes" id="UP000321944">
    <property type="component" value="Chromosome"/>
</dbReference>
<keyword evidence="5 12" id="KW-0347">Helicase</keyword>
<keyword evidence="6" id="KW-0067">ATP-binding</keyword>
<dbReference type="GO" id="GO:0005829">
    <property type="term" value="C:cytosol"/>
    <property type="evidence" value="ECO:0007669"/>
    <property type="project" value="TreeGrafter"/>
</dbReference>
<comment type="catalytic activity">
    <reaction evidence="10">
        <text>ATP + H2O = ADP + phosphate + H(+)</text>
        <dbReference type="Rhea" id="RHEA:13065"/>
        <dbReference type="ChEBI" id="CHEBI:15377"/>
        <dbReference type="ChEBI" id="CHEBI:15378"/>
        <dbReference type="ChEBI" id="CHEBI:30616"/>
        <dbReference type="ChEBI" id="CHEBI:43474"/>
        <dbReference type="ChEBI" id="CHEBI:456216"/>
        <dbReference type="EC" id="5.6.2.3"/>
    </reaction>
</comment>
<dbReference type="Pfam" id="PF00772">
    <property type="entry name" value="DnaB"/>
    <property type="match status" value="1"/>
</dbReference>